<evidence type="ECO:0000313" key="2">
    <source>
        <dbReference type="Proteomes" id="UP000886998"/>
    </source>
</evidence>
<dbReference type="EMBL" id="BMAV01014622">
    <property type="protein sequence ID" value="GFY63119.1"/>
    <property type="molecule type" value="Genomic_DNA"/>
</dbReference>
<evidence type="ECO:0000313" key="1">
    <source>
        <dbReference type="EMBL" id="GFY63119.1"/>
    </source>
</evidence>
<organism evidence="1 2">
    <name type="scientific">Trichonephila inaurata madagascariensis</name>
    <dbReference type="NCBI Taxonomy" id="2747483"/>
    <lineage>
        <taxon>Eukaryota</taxon>
        <taxon>Metazoa</taxon>
        <taxon>Ecdysozoa</taxon>
        <taxon>Arthropoda</taxon>
        <taxon>Chelicerata</taxon>
        <taxon>Arachnida</taxon>
        <taxon>Araneae</taxon>
        <taxon>Araneomorphae</taxon>
        <taxon>Entelegynae</taxon>
        <taxon>Araneoidea</taxon>
        <taxon>Nephilidae</taxon>
        <taxon>Trichonephila</taxon>
        <taxon>Trichonephila inaurata</taxon>
    </lineage>
</organism>
<comment type="caution">
    <text evidence="1">The sequence shown here is derived from an EMBL/GenBank/DDBJ whole genome shotgun (WGS) entry which is preliminary data.</text>
</comment>
<dbReference type="Proteomes" id="UP000886998">
    <property type="component" value="Unassembled WGS sequence"/>
</dbReference>
<sequence>MTNQRDHRYRVIVALFLYLLETPYRKQDYRKQYTDKCRTSGYRFIIGDRVWVNKHPLNSSARQRTSKFIPRYVILSQRSPTTFEVANLEDPDVLIGVYHTSALRLNQGPSSKPLAPLR</sequence>
<accession>A0A8X6Y547</accession>
<proteinExistence type="predicted"/>
<keyword evidence="2" id="KW-1185">Reference proteome</keyword>
<gene>
    <name evidence="1" type="primary">X975_19850</name>
    <name evidence="1" type="ORF">TNIN_473281</name>
</gene>
<dbReference type="AlphaFoldDB" id="A0A8X6Y547"/>
<name>A0A8X6Y547_9ARAC</name>
<protein>
    <submittedName>
        <fullName evidence="1">Uncharacterized protein</fullName>
    </submittedName>
</protein>
<reference evidence="1" key="1">
    <citation type="submission" date="2020-08" db="EMBL/GenBank/DDBJ databases">
        <title>Multicomponent nature underlies the extraordinary mechanical properties of spider dragline silk.</title>
        <authorList>
            <person name="Kono N."/>
            <person name="Nakamura H."/>
            <person name="Mori M."/>
            <person name="Yoshida Y."/>
            <person name="Ohtoshi R."/>
            <person name="Malay A.D."/>
            <person name="Moran D.A.P."/>
            <person name="Tomita M."/>
            <person name="Numata K."/>
            <person name="Arakawa K."/>
        </authorList>
    </citation>
    <scope>NUCLEOTIDE SEQUENCE</scope>
</reference>
<dbReference type="OrthoDB" id="6435535at2759"/>